<gene>
    <name evidence="4" type="ORF">GPZ80_31615</name>
</gene>
<keyword evidence="2" id="KW-1015">Disulfide bond</keyword>
<keyword evidence="1" id="KW-0732">Signal</keyword>
<sequence>MHVETIHSYHCSGATPTHLYLAGWVDGNTTWNHQPGASGGSLSSGNATKHWKWCPGNPGGMDLSAKSAIETAARNKWGETTFLLAGEREGDNTSWRRFDLNPYLVVMYNSYPAKPGDLSIDGSGGQAWEAKACGSYVGVRQPRLRARLADPDGDVLNALFHIGGKAVGVANVPSGSFGEVTLPSDALTADGQYNWHVTVGDNDLLGPQSDTCSLILDTTVPGQPVVTSAEYPQGTSAGAVGVSGKFTLSAPAGTSDIAHYLYSFTSQGDDPATKATPPALNGQAVVSWSPSASGPYILSVRSVDRAGNKSAIRRYQIDVADYRVGISGKVARWSFEDSPADVSGAKDLTYVGPPPPGGYFVDGHSGRSVLLESARSETYQAKDSLLRTDASFTVSAWVSLAATDQDATVASQDGDRVSAFRLRYSSADNRWAFTTSTSDTDTTQTAHQVLSEGPPVLNTWAHLTAVYDKPGASMKLYVDGVLSGSTTVTSHLWHSTGLFLLGAGKAVGKRADFLTGSMDSARLHQRALTATEVTGLHSGGANGQPLAEYLFEDSLRNTGANPDLASAAAIAYESGYADKALRVGPSLPTKELVGPRTITTVDSFSVGAWVNLADKGGYYAIASQDGDRNSGFLMRYSPDVDRFIVGMPSADVDGNAFQWAIGTSVPQAGVWTHVAAVYDTGNGKLFLYVNGVLEGQRDITTVFNAAGSFVVGAAKQNGVRGYRFNGLIDEVNVYDGPLNAAEAATLHNTPVERARYRLDGSPVDSVGGGTASLYGDHISWDPQNGTTSAHFSYGWHEHGGRTVTAQPSGEWHFEDGLDDTSGTGRTLTARQGTAAGTASYAAGMWGRSVALNGSDTYLRHDTPVLDTAANYSVSAYVKLDRADGSFTVASQDGARSMSFALRYNQTQNRWSFAATSGDTDNPAETAALSKNPPILGQWAHLLGVHDAAADKLRLYVNGVLEAETAYTAGWSSTGPFVVGAAKWNGNRVDFFPGQIDELRVYDAVLTGVDAHSLWNLASTIGVPRPNLLRTDKSFTVSAWAKPDVYDSTPRTVLSADGTYSPFVLTYRPEYRRFALIVFANGTNGANGVEGRWILSDKTAQDDVNADGWVHLAAVYDAPARKMRFLVNGVEQASYPNDGTTVSKYVEGTTAPSWYAGAATTLPDTGRGLLIGRVGYEGRSTDFWKGSVREVRVFTGVVPDSCEGGAPACLSQMANW</sequence>
<dbReference type="SMART" id="SM00560">
    <property type="entry name" value="LamGL"/>
    <property type="match status" value="4"/>
</dbReference>
<evidence type="ECO:0000256" key="1">
    <source>
        <dbReference type="ARBA" id="ARBA00022729"/>
    </source>
</evidence>
<dbReference type="Gene3D" id="2.60.120.200">
    <property type="match status" value="4"/>
</dbReference>
<evidence type="ECO:0000256" key="2">
    <source>
        <dbReference type="ARBA" id="ARBA00023157"/>
    </source>
</evidence>
<keyword evidence="5" id="KW-1185">Reference proteome</keyword>
<feature type="domain" description="LamG-like jellyroll fold" evidence="3">
    <location>
        <begin position="390"/>
        <end position="531"/>
    </location>
</feature>
<proteinExistence type="predicted"/>
<reference evidence="4 5" key="1">
    <citation type="submission" date="2020-06" db="EMBL/GenBank/DDBJ databases">
        <title>Actinokineospora xiongansis sp. nov., isolated from soil of Baiyangdian.</title>
        <authorList>
            <person name="Zhang X."/>
        </authorList>
    </citation>
    <scope>NUCLEOTIDE SEQUENCE [LARGE SCALE GENOMIC DNA]</scope>
    <source>
        <strain evidence="4 5">HBU206404</strain>
    </source>
</reference>
<feature type="domain" description="LamG-like jellyroll fold" evidence="3">
    <location>
        <begin position="869"/>
        <end position="1008"/>
    </location>
</feature>
<accession>A0ABR7LH45</accession>
<dbReference type="InterPro" id="IPR006558">
    <property type="entry name" value="LamG-like"/>
</dbReference>
<dbReference type="PANTHER" id="PTHR46943:SF1">
    <property type="entry name" value="PENTRAXIN-RELATED PROTEIN PTX3"/>
    <property type="match status" value="1"/>
</dbReference>
<name>A0ABR7LH45_9PSEU</name>
<dbReference type="Pfam" id="PF13385">
    <property type="entry name" value="Laminin_G_3"/>
    <property type="match status" value="4"/>
</dbReference>
<protein>
    <submittedName>
        <fullName evidence="4">LamG domain-containing protein</fullName>
    </submittedName>
</protein>
<dbReference type="Proteomes" id="UP000734823">
    <property type="component" value="Unassembled WGS sequence"/>
</dbReference>
<feature type="domain" description="LamG-like jellyroll fold" evidence="3">
    <location>
        <begin position="602"/>
        <end position="741"/>
    </location>
</feature>
<evidence type="ECO:0000259" key="3">
    <source>
        <dbReference type="SMART" id="SM00560"/>
    </source>
</evidence>
<dbReference type="EMBL" id="JABVED010000040">
    <property type="protein sequence ID" value="MBC6451701.1"/>
    <property type="molecule type" value="Genomic_DNA"/>
</dbReference>
<dbReference type="RefSeq" id="WP_187224770.1">
    <property type="nucleotide sequence ID" value="NZ_JABVED010000040.1"/>
</dbReference>
<evidence type="ECO:0000313" key="4">
    <source>
        <dbReference type="EMBL" id="MBC6451701.1"/>
    </source>
</evidence>
<feature type="domain" description="LamG-like jellyroll fold" evidence="3">
    <location>
        <begin position="1032"/>
        <end position="1200"/>
    </location>
</feature>
<organism evidence="4 5">
    <name type="scientific">Actinokineospora xionganensis</name>
    <dbReference type="NCBI Taxonomy" id="2684470"/>
    <lineage>
        <taxon>Bacteria</taxon>
        <taxon>Bacillati</taxon>
        <taxon>Actinomycetota</taxon>
        <taxon>Actinomycetes</taxon>
        <taxon>Pseudonocardiales</taxon>
        <taxon>Pseudonocardiaceae</taxon>
        <taxon>Actinokineospora</taxon>
    </lineage>
</organism>
<dbReference type="InterPro" id="IPR013320">
    <property type="entry name" value="ConA-like_dom_sf"/>
</dbReference>
<dbReference type="InterPro" id="IPR042837">
    <property type="entry name" value="PTX3"/>
</dbReference>
<dbReference type="SUPFAM" id="SSF49899">
    <property type="entry name" value="Concanavalin A-like lectins/glucanases"/>
    <property type="match status" value="4"/>
</dbReference>
<evidence type="ECO:0000313" key="5">
    <source>
        <dbReference type="Proteomes" id="UP000734823"/>
    </source>
</evidence>
<comment type="caution">
    <text evidence="4">The sequence shown here is derived from an EMBL/GenBank/DDBJ whole genome shotgun (WGS) entry which is preliminary data.</text>
</comment>
<dbReference type="PANTHER" id="PTHR46943">
    <property type="entry name" value="PENTRAXIN-RELATED PROTEIN PTX3"/>
    <property type="match status" value="1"/>
</dbReference>